<reference evidence="4" key="1">
    <citation type="submission" date="2021-03" db="EMBL/GenBank/DDBJ databases">
        <authorList>
            <person name="Tagirdzhanova G."/>
        </authorList>
    </citation>
    <scope>NUCLEOTIDE SEQUENCE</scope>
</reference>
<dbReference type="PANTHER" id="PTHR42901:SF1">
    <property type="entry name" value="ALCOHOL DEHYDROGENASE"/>
    <property type="match status" value="1"/>
</dbReference>
<comment type="caution">
    <text evidence="4">The sequence shown here is derived from an EMBL/GenBank/DDBJ whole genome shotgun (WGS) entry which is preliminary data.</text>
</comment>
<dbReference type="EMBL" id="CAJPDT010000146">
    <property type="protein sequence ID" value="CAF9941338.1"/>
    <property type="molecule type" value="Genomic_DNA"/>
</dbReference>
<dbReference type="Pfam" id="PF00106">
    <property type="entry name" value="adh_short"/>
    <property type="match status" value="1"/>
</dbReference>
<dbReference type="AlphaFoldDB" id="A0A8H3J5Y1"/>
<evidence type="ECO:0000256" key="2">
    <source>
        <dbReference type="ARBA" id="ARBA00023002"/>
    </source>
</evidence>
<dbReference type="InterPro" id="IPR002347">
    <property type="entry name" value="SDR_fam"/>
</dbReference>
<accession>A0A8H3J5Y1</accession>
<proteinExistence type="inferred from homology"/>
<dbReference type="PRINTS" id="PR00080">
    <property type="entry name" value="SDRFAMILY"/>
</dbReference>
<dbReference type="PRINTS" id="PR00081">
    <property type="entry name" value="GDHRDH"/>
</dbReference>
<comment type="similarity">
    <text evidence="1 3">Belongs to the short-chain dehydrogenases/reductases (SDR) family.</text>
</comment>
<evidence type="ECO:0000256" key="3">
    <source>
        <dbReference type="RuleBase" id="RU000363"/>
    </source>
</evidence>
<keyword evidence="2" id="KW-0560">Oxidoreductase</keyword>
<protein>
    <recommendedName>
        <fullName evidence="6">NAD(P)-binding protein</fullName>
    </recommendedName>
</protein>
<evidence type="ECO:0000313" key="4">
    <source>
        <dbReference type="EMBL" id="CAF9941338.1"/>
    </source>
</evidence>
<sequence length="302" mass="33079">MDFSSLPDDFFVKKAQFTRTIYRDEYPAINPQSPALKQAGKVIVITGTSQGLGRKAFAPAFAKASPEAIVLVARNAESLEIAATELHEIDPAVKVMTQAMDIQDKDAVKALYARIEADFGTVDVLINNAGTGKSILPIKDIDPDDFWYDFEVNVKGTLLMTQSFLRLLGPSKPGTIINVTSGAALSVLPHTASYSLSKLVQIQMQRFVALENPNVVAVGLHPGAVLTDLTWPHFVRFSKDTFGLAGGVAVWLATEQAKFMNGRYMGVTWDVDQLVEREKEIIDKGLLLMELQGTFGAQQFEK</sequence>
<dbReference type="InterPro" id="IPR036291">
    <property type="entry name" value="NAD(P)-bd_dom_sf"/>
</dbReference>
<dbReference type="PANTHER" id="PTHR42901">
    <property type="entry name" value="ALCOHOL DEHYDROGENASE"/>
    <property type="match status" value="1"/>
</dbReference>
<dbReference type="SUPFAM" id="SSF51735">
    <property type="entry name" value="NAD(P)-binding Rossmann-fold domains"/>
    <property type="match status" value="1"/>
</dbReference>
<dbReference type="GO" id="GO:0016491">
    <property type="term" value="F:oxidoreductase activity"/>
    <property type="evidence" value="ECO:0007669"/>
    <property type="project" value="UniProtKB-KW"/>
</dbReference>
<organism evidence="4 5">
    <name type="scientific">Imshaugia aleurites</name>
    <dbReference type="NCBI Taxonomy" id="172621"/>
    <lineage>
        <taxon>Eukaryota</taxon>
        <taxon>Fungi</taxon>
        <taxon>Dikarya</taxon>
        <taxon>Ascomycota</taxon>
        <taxon>Pezizomycotina</taxon>
        <taxon>Lecanoromycetes</taxon>
        <taxon>OSLEUM clade</taxon>
        <taxon>Lecanoromycetidae</taxon>
        <taxon>Lecanorales</taxon>
        <taxon>Lecanorineae</taxon>
        <taxon>Parmeliaceae</taxon>
        <taxon>Imshaugia</taxon>
    </lineage>
</organism>
<dbReference type="CDD" id="cd05233">
    <property type="entry name" value="SDR_c"/>
    <property type="match status" value="1"/>
</dbReference>
<gene>
    <name evidence="4" type="ORF">IMSHALPRED_002527</name>
</gene>
<evidence type="ECO:0008006" key="6">
    <source>
        <dbReference type="Google" id="ProtNLM"/>
    </source>
</evidence>
<keyword evidence="5" id="KW-1185">Reference proteome</keyword>
<name>A0A8H3J5Y1_9LECA</name>
<dbReference type="OrthoDB" id="1933717at2759"/>
<dbReference type="Proteomes" id="UP000664534">
    <property type="component" value="Unassembled WGS sequence"/>
</dbReference>
<dbReference type="Gene3D" id="3.40.50.720">
    <property type="entry name" value="NAD(P)-binding Rossmann-like Domain"/>
    <property type="match status" value="1"/>
</dbReference>
<evidence type="ECO:0000313" key="5">
    <source>
        <dbReference type="Proteomes" id="UP000664534"/>
    </source>
</evidence>
<evidence type="ECO:0000256" key="1">
    <source>
        <dbReference type="ARBA" id="ARBA00006484"/>
    </source>
</evidence>